<dbReference type="PANTHER" id="PTHR37984:SF5">
    <property type="entry name" value="PROTEIN NYNRIN-LIKE"/>
    <property type="match status" value="1"/>
</dbReference>
<evidence type="ECO:0000259" key="2">
    <source>
        <dbReference type="PROSITE" id="PS50994"/>
    </source>
</evidence>
<dbReference type="OrthoDB" id="10047222at2759"/>
<dbReference type="SUPFAM" id="SSF53098">
    <property type="entry name" value="Ribonuclease H-like"/>
    <property type="match status" value="1"/>
</dbReference>
<dbReference type="GO" id="GO:0015074">
    <property type="term" value="P:DNA integration"/>
    <property type="evidence" value="ECO:0007669"/>
    <property type="project" value="InterPro"/>
</dbReference>
<dbReference type="Pfam" id="PF00665">
    <property type="entry name" value="rve"/>
    <property type="match status" value="1"/>
</dbReference>
<dbReference type="Gene3D" id="3.30.420.10">
    <property type="entry name" value="Ribonuclease H-like superfamily/Ribonuclease H"/>
    <property type="match status" value="1"/>
</dbReference>
<evidence type="ECO:0000256" key="1">
    <source>
        <dbReference type="SAM" id="MobiDB-lite"/>
    </source>
</evidence>
<accession>A0A813MF35</accession>
<keyword evidence="4" id="KW-1185">Reference proteome</keyword>
<feature type="domain" description="Integrase catalytic" evidence="2">
    <location>
        <begin position="151"/>
        <end position="274"/>
    </location>
</feature>
<dbReference type="InterPro" id="IPR036397">
    <property type="entry name" value="RNaseH_sf"/>
</dbReference>
<reference evidence="3" key="1">
    <citation type="submission" date="2021-02" db="EMBL/GenBank/DDBJ databases">
        <authorList>
            <person name="Nowell W R."/>
        </authorList>
    </citation>
    <scope>NUCLEOTIDE SEQUENCE</scope>
    <source>
        <strain evidence="3">Ploen Becks lab</strain>
    </source>
</reference>
<protein>
    <recommendedName>
        <fullName evidence="2">Integrase catalytic domain-containing protein</fullName>
    </recommendedName>
</protein>
<dbReference type="Proteomes" id="UP000663879">
    <property type="component" value="Unassembled WGS sequence"/>
</dbReference>
<dbReference type="InterPro" id="IPR050951">
    <property type="entry name" value="Retrovirus_Pol_polyprotein"/>
</dbReference>
<sequence>MSDNLNDERKLAHKNAFEQFIKEQYDKEDSTSLIIDRKKYDLIVSYLAETIEKPDPCKKFHFKKQKFNLQMIDDQTKLYREYKKRNNTTNLPVAVKEDYFEILYDIHSVQRGHIGINKMEHQLSLRYYGIPRFVIVQFIKFCPICNLKHVQTSQPRLNPIRSNDFMSRLQIDLVDMRHRPVNRKGRIYQWIAHVMDHFSKFHIIWALEHKCAEEVSEGVERYVLSYFGLSEIWQSDNGKEFKNTLMVNLLESWDEQVQVESQAEPQPNVQIEQVQVESQAEPSEEPNEQDPVEQNNVIRSIRSKVRSNQEKAARKMEEKHNKKRNKRTLEFAQGDKVSVLIPRIDRGSSDLPRLPGVIGRVNKDFYEIVCQYGILNDCLRACDLEMYHGVINFDCVTIKNKISLREAARKMNKRTQDLKDIEISCDCNGACGDKRCKCLKSNLKCNSHCHLKSTKNCCTNKEN</sequence>
<dbReference type="PROSITE" id="PS50994">
    <property type="entry name" value="INTEGRASE"/>
    <property type="match status" value="1"/>
</dbReference>
<dbReference type="InterPro" id="IPR001584">
    <property type="entry name" value="Integrase_cat-core"/>
</dbReference>
<feature type="compositionally biased region" description="Acidic residues" evidence="1">
    <location>
        <begin position="282"/>
        <end position="291"/>
    </location>
</feature>
<proteinExistence type="predicted"/>
<dbReference type="EMBL" id="CAJNOC010000124">
    <property type="protein sequence ID" value="CAF0717217.1"/>
    <property type="molecule type" value="Genomic_DNA"/>
</dbReference>
<gene>
    <name evidence="3" type="ORF">OXX778_LOCUS1795</name>
</gene>
<comment type="caution">
    <text evidence="3">The sequence shown here is derived from an EMBL/GenBank/DDBJ whole genome shotgun (WGS) entry which is preliminary data.</text>
</comment>
<evidence type="ECO:0000313" key="3">
    <source>
        <dbReference type="EMBL" id="CAF0717217.1"/>
    </source>
</evidence>
<organism evidence="3 4">
    <name type="scientific">Brachionus calyciflorus</name>
    <dbReference type="NCBI Taxonomy" id="104777"/>
    <lineage>
        <taxon>Eukaryota</taxon>
        <taxon>Metazoa</taxon>
        <taxon>Spiralia</taxon>
        <taxon>Gnathifera</taxon>
        <taxon>Rotifera</taxon>
        <taxon>Eurotatoria</taxon>
        <taxon>Monogononta</taxon>
        <taxon>Pseudotrocha</taxon>
        <taxon>Ploima</taxon>
        <taxon>Brachionidae</taxon>
        <taxon>Brachionus</taxon>
    </lineage>
</organism>
<feature type="compositionally biased region" description="Basic and acidic residues" evidence="1">
    <location>
        <begin position="307"/>
        <end position="320"/>
    </location>
</feature>
<feature type="region of interest" description="Disordered" evidence="1">
    <location>
        <begin position="274"/>
        <end position="328"/>
    </location>
</feature>
<dbReference type="GO" id="GO:0003676">
    <property type="term" value="F:nucleic acid binding"/>
    <property type="evidence" value="ECO:0007669"/>
    <property type="project" value="InterPro"/>
</dbReference>
<name>A0A813MF35_9BILA</name>
<dbReference type="AlphaFoldDB" id="A0A813MF35"/>
<dbReference type="InterPro" id="IPR012337">
    <property type="entry name" value="RNaseH-like_sf"/>
</dbReference>
<dbReference type="PANTHER" id="PTHR37984">
    <property type="entry name" value="PROTEIN CBG26694"/>
    <property type="match status" value="1"/>
</dbReference>
<evidence type="ECO:0000313" key="4">
    <source>
        <dbReference type="Proteomes" id="UP000663879"/>
    </source>
</evidence>